<comment type="caution">
    <text evidence="3">The sequence shown here is derived from an EMBL/GenBank/DDBJ whole genome shotgun (WGS) entry which is preliminary data.</text>
</comment>
<accession>A0A1Y1VAD4</accession>
<keyword evidence="1" id="KW-0175">Coiled coil</keyword>
<name>A0A1Y1VAD4_9FUNG</name>
<evidence type="ECO:0000313" key="4">
    <source>
        <dbReference type="Proteomes" id="UP000193719"/>
    </source>
</evidence>
<reference evidence="3 4" key="1">
    <citation type="submission" date="2016-08" db="EMBL/GenBank/DDBJ databases">
        <title>Genomes of anaerobic fungi encode conserved fungal cellulosomes for biomass hydrolysis.</title>
        <authorList>
            <consortium name="DOE Joint Genome Institute"/>
            <person name="Haitjema C.H."/>
            <person name="Gilmore S.P."/>
            <person name="Henske J.K."/>
            <person name="Solomon K.V."/>
            <person name="De Groot R."/>
            <person name="Kuo A."/>
            <person name="Mondo S.J."/>
            <person name="Salamov A.A."/>
            <person name="Labutti K."/>
            <person name="Zhao Z."/>
            <person name="Chiniquy J."/>
            <person name="Barry K."/>
            <person name="Brewer H.M."/>
            <person name="Purvine S.O."/>
            <person name="Wright A.T."/>
            <person name="Boxma B."/>
            <person name="Van Alen T."/>
            <person name="Hackstein J.H."/>
            <person name="Baker S.E."/>
            <person name="Grigoriev I.V."/>
            <person name="O'Malley M.A."/>
        </authorList>
    </citation>
    <scope>NUCLEOTIDE SEQUENCE [LARGE SCALE GENOMIC DNA]</scope>
    <source>
        <strain evidence="4">finn</strain>
    </source>
</reference>
<organism evidence="3 4">
    <name type="scientific">Piromyces finnis</name>
    <dbReference type="NCBI Taxonomy" id="1754191"/>
    <lineage>
        <taxon>Eukaryota</taxon>
        <taxon>Fungi</taxon>
        <taxon>Fungi incertae sedis</taxon>
        <taxon>Chytridiomycota</taxon>
        <taxon>Chytridiomycota incertae sedis</taxon>
        <taxon>Neocallimastigomycetes</taxon>
        <taxon>Neocallimastigales</taxon>
        <taxon>Neocallimastigaceae</taxon>
        <taxon>Piromyces</taxon>
    </lineage>
</organism>
<dbReference type="EMBL" id="MCFH01000019">
    <property type="protein sequence ID" value="ORX51126.1"/>
    <property type="molecule type" value="Genomic_DNA"/>
</dbReference>
<evidence type="ECO:0000313" key="3">
    <source>
        <dbReference type="EMBL" id="ORX51126.1"/>
    </source>
</evidence>
<dbReference type="OrthoDB" id="10558001at2759"/>
<feature type="compositionally biased region" description="Acidic residues" evidence="2">
    <location>
        <begin position="12"/>
        <end position="24"/>
    </location>
</feature>
<evidence type="ECO:0000256" key="1">
    <source>
        <dbReference type="SAM" id="Coils"/>
    </source>
</evidence>
<feature type="coiled-coil region" evidence="1">
    <location>
        <begin position="278"/>
        <end position="305"/>
    </location>
</feature>
<reference evidence="3 4" key="2">
    <citation type="submission" date="2016-08" db="EMBL/GenBank/DDBJ databases">
        <title>Pervasive Adenine N6-methylation of Active Genes in Fungi.</title>
        <authorList>
            <consortium name="DOE Joint Genome Institute"/>
            <person name="Mondo S.J."/>
            <person name="Dannebaum R.O."/>
            <person name="Kuo R.C."/>
            <person name="Labutti K."/>
            <person name="Haridas S."/>
            <person name="Kuo A."/>
            <person name="Salamov A."/>
            <person name="Ahrendt S.R."/>
            <person name="Lipzen A."/>
            <person name="Sullivan W."/>
            <person name="Andreopoulos W.B."/>
            <person name="Clum A."/>
            <person name="Lindquist E."/>
            <person name="Daum C."/>
            <person name="Ramamoorthy G.K."/>
            <person name="Gryganskyi A."/>
            <person name="Culley D."/>
            <person name="Magnuson J.K."/>
            <person name="James T.Y."/>
            <person name="O'Malley M.A."/>
            <person name="Stajich J.E."/>
            <person name="Spatafora J.W."/>
            <person name="Visel A."/>
            <person name="Grigoriev I.V."/>
        </authorList>
    </citation>
    <scope>NUCLEOTIDE SEQUENCE [LARGE SCALE GENOMIC DNA]</scope>
    <source>
        <strain evidence="4">finn</strain>
    </source>
</reference>
<evidence type="ECO:0000256" key="2">
    <source>
        <dbReference type="SAM" id="MobiDB-lite"/>
    </source>
</evidence>
<dbReference type="AlphaFoldDB" id="A0A1Y1VAD4"/>
<proteinExistence type="predicted"/>
<feature type="region of interest" description="Disordered" evidence="2">
    <location>
        <begin position="1"/>
        <end position="28"/>
    </location>
</feature>
<dbReference type="Proteomes" id="UP000193719">
    <property type="component" value="Unassembled WGS sequence"/>
</dbReference>
<protein>
    <submittedName>
        <fullName evidence="3">Uncharacterized protein</fullName>
    </submittedName>
</protein>
<gene>
    <name evidence="3" type="ORF">BCR36DRAFT_447168</name>
</gene>
<keyword evidence="4" id="KW-1185">Reference proteome</keyword>
<sequence>MKIIRNTKGETQNDEIHEESEESSSESILHLDEQYTETINNTLYLNTAKRINQKMEQSQLETSNKGKNIPHKEEYMELDQTQKIGNELEQVYNNSSSSEGTSSSVEQYINNLADDVPDNWTIKSQQLNPYGGTSQIKTYNSNNSGAIVLESTNKMYQEMETRRLNDKEELQATMKNFMDQMTAQFANMTATLSASLQAGITENKNQIEVIRLQMANKAENIEVQQLANVIDKNTVKPMDLSAAVGEMKEEMHNNKLLTAKSSDLIPIEHEINEQGKIVDMSAREISALQNRLTTLQKEVKELTKKSKEDNIYSHNITKNINNQIAEKLQAVRTDTKRTIQDLHYKLISLYNIQEKDKEDFRNDFAKLQKTLEDNIILQTQLQERIKSLENEIMENPTNTIKVENNIAGLHQLYENILMRYEEISTLIKDKELTHCMSEIAKIKTKLNTINHLKIDNLQEEYKRLFHDNEKTHCLFEIDHDFDSMKIILHPKNEKCEKIINTLINERYLIKAGFEFPDQKISLSNISQFRPSNSFIGQSTFVVFRFTII</sequence>
<feature type="coiled-coil region" evidence="1">
    <location>
        <begin position="350"/>
        <end position="391"/>
    </location>
</feature>